<proteinExistence type="predicted"/>
<gene>
    <name evidence="2" type="ORF">METZ01_LOCUS143236</name>
</gene>
<dbReference type="EMBL" id="UINC01021884">
    <property type="protein sequence ID" value="SVA90382.1"/>
    <property type="molecule type" value="Genomic_DNA"/>
</dbReference>
<name>A0A381ZNF0_9ZZZZ</name>
<sequence>MPKGHPFLNRENDASTKREVIKEIGDTEPENSDQENGI</sequence>
<evidence type="ECO:0000313" key="2">
    <source>
        <dbReference type="EMBL" id="SVA90382.1"/>
    </source>
</evidence>
<feature type="region of interest" description="Disordered" evidence="1">
    <location>
        <begin position="1"/>
        <end position="38"/>
    </location>
</feature>
<feature type="compositionally biased region" description="Basic and acidic residues" evidence="1">
    <location>
        <begin position="8"/>
        <end position="25"/>
    </location>
</feature>
<reference evidence="2" key="1">
    <citation type="submission" date="2018-05" db="EMBL/GenBank/DDBJ databases">
        <authorList>
            <person name="Lanie J.A."/>
            <person name="Ng W.-L."/>
            <person name="Kazmierczak K.M."/>
            <person name="Andrzejewski T.M."/>
            <person name="Davidsen T.M."/>
            <person name="Wayne K.J."/>
            <person name="Tettelin H."/>
            <person name="Glass J.I."/>
            <person name="Rusch D."/>
            <person name="Podicherti R."/>
            <person name="Tsui H.-C.T."/>
            <person name="Winkler M.E."/>
        </authorList>
    </citation>
    <scope>NUCLEOTIDE SEQUENCE</scope>
</reference>
<accession>A0A381ZNF0</accession>
<evidence type="ECO:0000256" key="1">
    <source>
        <dbReference type="SAM" id="MobiDB-lite"/>
    </source>
</evidence>
<feature type="compositionally biased region" description="Acidic residues" evidence="1">
    <location>
        <begin position="26"/>
        <end position="38"/>
    </location>
</feature>
<organism evidence="2">
    <name type="scientific">marine metagenome</name>
    <dbReference type="NCBI Taxonomy" id="408172"/>
    <lineage>
        <taxon>unclassified sequences</taxon>
        <taxon>metagenomes</taxon>
        <taxon>ecological metagenomes</taxon>
    </lineage>
</organism>
<protein>
    <submittedName>
        <fullName evidence="2">Uncharacterized protein</fullName>
    </submittedName>
</protein>
<dbReference type="AlphaFoldDB" id="A0A381ZNF0"/>